<proteinExistence type="predicted"/>
<dbReference type="GO" id="GO:0017061">
    <property type="term" value="F:S-methyl-5-thioadenosine phosphorylase activity"/>
    <property type="evidence" value="ECO:0007669"/>
    <property type="project" value="UniProtKB-EC"/>
</dbReference>
<dbReference type="InterPro" id="IPR000845">
    <property type="entry name" value="Nucleoside_phosphorylase_d"/>
</dbReference>
<protein>
    <submittedName>
        <fullName evidence="4">S-methyl-5'-thioadenosine phosphorylase</fullName>
        <ecNumber evidence="4">2.4.2.28</ecNumber>
    </submittedName>
</protein>
<dbReference type="InterPro" id="IPR010044">
    <property type="entry name" value="MTAP"/>
</dbReference>
<dbReference type="CDD" id="cd09010">
    <property type="entry name" value="MTAP_SsMTAPII_like_MTIP"/>
    <property type="match status" value="1"/>
</dbReference>
<dbReference type="SUPFAM" id="SSF53167">
    <property type="entry name" value="Purine and uridine phosphorylases"/>
    <property type="match status" value="1"/>
</dbReference>
<reference evidence="4" key="1">
    <citation type="submission" date="2019-08" db="EMBL/GenBank/DDBJ databases">
        <authorList>
            <person name="Kucharzyk K."/>
            <person name="Murdoch R.W."/>
            <person name="Higgins S."/>
            <person name="Loffler F."/>
        </authorList>
    </citation>
    <scope>NUCLEOTIDE SEQUENCE</scope>
</reference>
<sequence>MHRAAQKANIDVHQSGTYVCTEGPRFETPAEIKMFASMGGDLVGMTNVPEAVLAREAEMCYVTVSMVTNFGAGISPNPLTHSEVVDTMKANTKNIKKLIMTAIEEIAIDIESSCSCHNALAEYGGFKL</sequence>
<keyword evidence="1 4" id="KW-0328">Glycosyltransferase</keyword>
<comment type="caution">
    <text evidence="4">The sequence shown here is derived from an EMBL/GenBank/DDBJ whole genome shotgun (WGS) entry which is preliminary data.</text>
</comment>
<dbReference type="AlphaFoldDB" id="A0A645AS98"/>
<evidence type="ECO:0000313" key="4">
    <source>
        <dbReference type="EMBL" id="MPM53743.1"/>
    </source>
</evidence>
<name>A0A645AS98_9ZZZZ</name>
<gene>
    <name evidence="4" type="primary">mtnP_7</name>
    <name evidence="4" type="ORF">SDC9_100512</name>
</gene>
<dbReference type="PANTHER" id="PTHR42679">
    <property type="entry name" value="S-METHYL-5'-THIOADENOSINE PHOSPHORYLASE"/>
    <property type="match status" value="1"/>
</dbReference>
<dbReference type="GO" id="GO:0019509">
    <property type="term" value="P:L-methionine salvage from methylthioadenosine"/>
    <property type="evidence" value="ECO:0007669"/>
    <property type="project" value="TreeGrafter"/>
</dbReference>
<evidence type="ECO:0000256" key="2">
    <source>
        <dbReference type="ARBA" id="ARBA00022679"/>
    </source>
</evidence>
<evidence type="ECO:0000259" key="3">
    <source>
        <dbReference type="Pfam" id="PF01048"/>
    </source>
</evidence>
<dbReference type="Pfam" id="PF01048">
    <property type="entry name" value="PNP_UDP_1"/>
    <property type="match status" value="1"/>
</dbReference>
<feature type="domain" description="Nucleoside phosphorylase" evidence="3">
    <location>
        <begin position="3"/>
        <end position="103"/>
    </location>
</feature>
<keyword evidence="2 4" id="KW-0808">Transferase</keyword>
<dbReference type="InterPro" id="IPR035994">
    <property type="entry name" value="Nucleoside_phosphorylase_sf"/>
</dbReference>
<dbReference type="Gene3D" id="3.40.50.1580">
    <property type="entry name" value="Nucleoside phosphorylase domain"/>
    <property type="match status" value="1"/>
</dbReference>
<dbReference type="GO" id="GO:0005829">
    <property type="term" value="C:cytosol"/>
    <property type="evidence" value="ECO:0007669"/>
    <property type="project" value="TreeGrafter"/>
</dbReference>
<evidence type="ECO:0000256" key="1">
    <source>
        <dbReference type="ARBA" id="ARBA00022676"/>
    </source>
</evidence>
<dbReference type="GO" id="GO:0009116">
    <property type="term" value="P:nucleoside metabolic process"/>
    <property type="evidence" value="ECO:0007669"/>
    <property type="project" value="InterPro"/>
</dbReference>
<dbReference type="EC" id="2.4.2.28" evidence="4"/>
<dbReference type="PANTHER" id="PTHR42679:SF2">
    <property type="entry name" value="S-METHYL-5'-THIOADENOSINE PHOSPHORYLASE"/>
    <property type="match status" value="1"/>
</dbReference>
<dbReference type="EMBL" id="VSSQ01014479">
    <property type="protein sequence ID" value="MPM53743.1"/>
    <property type="molecule type" value="Genomic_DNA"/>
</dbReference>
<accession>A0A645AS98</accession>
<organism evidence="4">
    <name type="scientific">bioreactor metagenome</name>
    <dbReference type="NCBI Taxonomy" id="1076179"/>
    <lineage>
        <taxon>unclassified sequences</taxon>
        <taxon>metagenomes</taxon>
        <taxon>ecological metagenomes</taxon>
    </lineage>
</organism>